<dbReference type="SUPFAM" id="SSF109604">
    <property type="entry name" value="HD-domain/PDEase-like"/>
    <property type="match status" value="1"/>
</dbReference>
<dbReference type="PROSITE" id="PS50043">
    <property type="entry name" value="HTH_LUXR_2"/>
    <property type="match status" value="1"/>
</dbReference>
<proteinExistence type="predicted"/>
<sequence>MVVQDGVRTAEVVGSLSLATDLAMGLPLEHGLESAVIATRLARSLGVEDEAASQAYYGSLLYYIGCTVDAEISAELFPWGTLLENFNPAIYGSPGEVMRGIVRSIPDPESGPLTRALQVARTLPRAMRGHPAHMAAMCEVAQMLGERLGLPASIHGLFGQLTERWDGKGGLIGLRGDAIPVALRIVAVARDVSMQRWAGGQQYAVEVVRTRAGAGHDPHVADQFCAHADELVPDGEESLWDVVLSCEPGDPLMLIGSAIDEALAAMGDFADLAAPCLTGHSDGVARLTQEAAKRMGFDAAAQRGVTRAARVHDLGRVAVSPAVWQKPGPLTTDEREQIRLHAYHTERLLAPSSFLSGLAKTASEHHERCDGTGYHRGVGATELSAEARLVAVADAYHTMTEPRPHRPGRTPAEAAEQLGEESRAGRLDAEAVKAVLDAAGQAAPRRVHPAGLTDREVEVLGLLAHGFQIKQIGRRLGISTKTASRHVQNIYPKIGVSTRAAAAVFAMQHGLAGWGERPIAREPSDS</sequence>
<dbReference type="SMART" id="SM00471">
    <property type="entry name" value="HDc"/>
    <property type="match status" value="1"/>
</dbReference>
<reference evidence="3 4" key="1">
    <citation type="submission" date="2018-04" db="EMBL/GenBank/DDBJ databases">
        <title>Genome of Nocardioides gansuensis WSJ-1.</title>
        <authorList>
            <person name="Wu S."/>
            <person name="Wang G."/>
        </authorList>
    </citation>
    <scope>NUCLEOTIDE SEQUENCE [LARGE SCALE GENOMIC DNA]</scope>
    <source>
        <strain evidence="3 4">WSJ-1</strain>
    </source>
</reference>
<evidence type="ECO:0000259" key="1">
    <source>
        <dbReference type="PROSITE" id="PS50043"/>
    </source>
</evidence>
<protein>
    <recommendedName>
        <fullName evidence="5">LuxR family transcriptional regulator</fullName>
    </recommendedName>
</protein>
<dbReference type="Pfam" id="PF13487">
    <property type="entry name" value="HD_5"/>
    <property type="match status" value="1"/>
</dbReference>
<dbReference type="InterPro" id="IPR037522">
    <property type="entry name" value="HD_GYP_dom"/>
</dbReference>
<feature type="domain" description="HTH luxR-type" evidence="1">
    <location>
        <begin position="445"/>
        <end position="510"/>
    </location>
</feature>
<feature type="domain" description="HD-GYP" evidence="2">
    <location>
        <begin position="255"/>
        <end position="451"/>
    </location>
</feature>
<dbReference type="SMART" id="SM00421">
    <property type="entry name" value="HTH_LUXR"/>
    <property type="match status" value="1"/>
</dbReference>
<accession>A0A2T8FGE5</accession>
<evidence type="ECO:0000313" key="3">
    <source>
        <dbReference type="EMBL" id="PVG84769.1"/>
    </source>
</evidence>
<dbReference type="InterPro" id="IPR000792">
    <property type="entry name" value="Tscrpt_reg_LuxR_C"/>
</dbReference>
<comment type="caution">
    <text evidence="3">The sequence shown here is derived from an EMBL/GenBank/DDBJ whole genome shotgun (WGS) entry which is preliminary data.</text>
</comment>
<dbReference type="OrthoDB" id="9802066at2"/>
<dbReference type="EMBL" id="QDGZ01000001">
    <property type="protein sequence ID" value="PVG84769.1"/>
    <property type="molecule type" value="Genomic_DNA"/>
</dbReference>
<evidence type="ECO:0008006" key="5">
    <source>
        <dbReference type="Google" id="ProtNLM"/>
    </source>
</evidence>
<dbReference type="Pfam" id="PF00196">
    <property type="entry name" value="GerE"/>
    <property type="match status" value="1"/>
</dbReference>
<gene>
    <name evidence="3" type="ORF">DDE18_04020</name>
</gene>
<dbReference type="AlphaFoldDB" id="A0A2T8FGE5"/>
<keyword evidence="4" id="KW-1185">Reference proteome</keyword>
<dbReference type="Gene3D" id="1.10.3210.10">
    <property type="entry name" value="Hypothetical protein af1432"/>
    <property type="match status" value="2"/>
</dbReference>
<dbReference type="SUPFAM" id="SSF46894">
    <property type="entry name" value="C-terminal effector domain of the bipartite response regulators"/>
    <property type="match status" value="1"/>
</dbReference>
<evidence type="ECO:0000313" key="4">
    <source>
        <dbReference type="Proteomes" id="UP000246018"/>
    </source>
</evidence>
<dbReference type="PANTHER" id="PTHR45228">
    <property type="entry name" value="CYCLIC DI-GMP PHOSPHODIESTERASE TM_0186-RELATED"/>
    <property type="match status" value="1"/>
</dbReference>
<dbReference type="PROSITE" id="PS51832">
    <property type="entry name" value="HD_GYP"/>
    <property type="match status" value="1"/>
</dbReference>
<organism evidence="3 4">
    <name type="scientific">Nocardioides gansuensis</name>
    <dbReference type="NCBI Taxonomy" id="2138300"/>
    <lineage>
        <taxon>Bacteria</taxon>
        <taxon>Bacillati</taxon>
        <taxon>Actinomycetota</taxon>
        <taxon>Actinomycetes</taxon>
        <taxon>Propionibacteriales</taxon>
        <taxon>Nocardioidaceae</taxon>
        <taxon>Nocardioides</taxon>
    </lineage>
</organism>
<dbReference type="CDD" id="cd06170">
    <property type="entry name" value="LuxR_C_like"/>
    <property type="match status" value="1"/>
</dbReference>
<dbReference type="CDD" id="cd00077">
    <property type="entry name" value="HDc"/>
    <property type="match status" value="1"/>
</dbReference>
<dbReference type="PRINTS" id="PR00038">
    <property type="entry name" value="HTHLUXR"/>
</dbReference>
<dbReference type="InterPro" id="IPR003607">
    <property type="entry name" value="HD/PDEase_dom"/>
</dbReference>
<dbReference type="Gene3D" id="1.10.10.10">
    <property type="entry name" value="Winged helix-like DNA-binding domain superfamily/Winged helix DNA-binding domain"/>
    <property type="match status" value="1"/>
</dbReference>
<dbReference type="Proteomes" id="UP000246018">
    <property type="component" value="Unassembled WGS sequence"/>
</dbReference>
<dbReference type="InterPro" id="IPR036388">
    <property type="entry name" value="WH-like_DNA-bd_sf"/>
</dbReference>
<dbReference type="InterPro" id="IPR016032">
    <property type="entry name" value="Sig_transdc_resp-reg_C-effctor"/>
</dbReference>
<dbReference type="InterPro" id="IPR052020">
    <property type="entry name" value="Cyclic_di-GMP/3'3'-cGAMP_PDE"/>
</dbReference>
<name>A0A2T8FGE5_9ACTN</name>
<dbReference type="GO" id="GO:0006355">
    <property type="term" value="P:regulation of DNA-templated transcription"/>
    <property type="evidence" value="ECO:0007669"/>
    <property type="project" value="InterPro"/>
</dbReference>
<dbReference type="RefSeq" id="WP_116570897.1">
    <property type="nucleotide sequence ID" value="NZ_QDGZ01000001.1"/>
</dbReference>
<evidence type="ECO:0000259" key="2">
    <source>
        <dbReference type="PROSITE" id="PS51832"/>
    </source>
</evidence>
<dbReference type="GO" id="GO:0003677">
    <property type="term" value="F:DNA binding"/>
    <property type="evidence" value="ECO:0007669"/>
    <property type="project" value="InterPro"/>
</dbReference>